<organism evidence="2 3">
    <name type="scientific">Chelonia mydas</name>
    <name type="common">Green sea-turtle</name>
    <name type="synonym">Chelonia agassizi</name>
    <dbReference type="NCBI Taxonomy" id="8469"/>
    <lineage>
        <taxon>Eukaryota</taxon>
        <taxon>Metazoa</taxon>
        <taxon>Chordata</taxon>
        <taxon>Craniata</taxon>
        <taxon>Vertebrata</taxon>
        <taxon>Euteleostomi</taxon>
        <taxon>Archelosauria</taxon>
        <taxon>Testudinata</taxon>
        <taxon>Testudines</taxon>
        <taxon>Cryptodira</taxon>
        <taxon>Durocryptodira</taxon>
        <taxon>Americhelydia</taxon>
        <taxon>Chelonioidea</taxon>
        <taxon>Cheloniidae</taxon>
        <taxon>Chelonia</taxon>
    </lineage>
</organism>
<feature type="compositionally biased region" description="Low complexity" evidence="1">
    <location>
        <begin position="67"/>
        <end position="80"/>
    </location>
</feature>
<keyword evidence="3" id="KW-1185">Reference proteome</keyword>
<evidence type="ECO:0000256" key="1">
    <source>
        <dbReference type="SAM" id="MobiDB-lite"/>
    </source>
</evidence>
<dbReference type="AlphaFoldDB" id="M7BU30"/>
<gene>
    <name evidence="2" type="ORF">UY3_01423</name>
</gene>
<dbReference type="EMBL" id="KB494182">
    <property type="protein sequence ID" value="EMP41321.1"/>
    <property type="molecule type" value="Genomic_DNA"/>
</dbReference>
<evidence type="ECO:0000313" key="2">
    <source>
        <dbReference type="EMBL" id="EMP41321.1"/>
    </source>
</evidence>
<dbReference type="Proteomes" id="UP000031443">
    <property type="component" value="Unassembled WGS sequence"/>
</dbReference>
<proteinExistence type="predicted"/>
<reference evidence="3" key="1">
    <citation type="journal article" date="2013" name="Nat. Genet.">
        <title>The draft genomes of soft-shell turtle and green sea turtle yield insights into the development and evolution of the turtle-specific body plan.</title>
        <authorList>
            <person name="Wang Z."/>
            <person name="Pascual-Anaya J."/>
            <person name="Zadissa A."/>
            <person name="Li W."/>
            <person name="Niimura Y."/>
            <person name="Huang Z."/>
            <person name="Li C."/>
            <person name="White S."/>
            <person name="Xiong Z."/>
            <person name="Fang D."/>
            <person name="Wang B."/>
            <person name="Ming Y."/>
            <person name="Chen Y."/>
            <person name="Zheng Y."/>
            <person name="Kuraku S."/>
            <person name="Pignatelli M."/>
            <person name="Herrero J."/>
            <person name="Beal K."/>
            <person name="Nozawa M."/>
            <person name="Li Q."/>
            <person name="Wang J."/>
            <person name="Zhang H."/>
            <person name="Yu L."/>
            <person name="Shigenobu S."/>
            <person name="Wang J."/>
            <person name="Liu J."/>
            <person name="Flicek P."/>
            <person name="Searle S."/>
            <person name="Wang J."/>
            <person name="Kuratani S."/>
            <person name="Yin Y."/>
            <person name="Aken B."/>
            <person name="Zhang G."/>
            <person name="Irie N."/>
        </authorList>
    </citation>
    <scope>NUCLEOTIDE SEQUENCE [LARGE SCALE GENOMIC DNA]</scope>
</reference>
<protein>
    <submittedName>
        <fullName evidence="2">Uncharacterized protein</fullName>
    </submittedName>
</protein>
<feature type="region of interest" description="Disordered" evidence="1">
    <location>
        <begin position="26"/>
        <end position="80"/>
    </location>
</feature>
<sequence>MKPVPNEALLQEQLQHILGLYLEELFDGPPEEQPTTEVSAEMEEAEVAPEPVGQKMPPECPPESHESSAQSESASERSSSNGNCCMLLALVAGRVQTKRTIRQDALAGHSNTL</sequence>
<name>M7BU30_CHEMY</name>
<accession>M7BU30</accession>
<evidence type="ECO:0000313" key="3">
    <source>
        <dbReference type="Proteomes" id="UP000031443"/>
    </source>
</evidence>